<proteinExistence type="predicted"/>
<dbReference type="Proteomes" id="UP000732619">
    <property type="component" value="Unassembled WGS sequence"/>
</dbReference>
<accession>A0A8T3VU37</accession>
<gene>
    <name evidence="1" type="ORF">E7Z75_02135</name>
</gene>
<evidence type="ECO:0000313" key="2">
    <source>
        <dbReference type="Proteomes" id="UP000732619"/>
    </source>
</evidence>
<dbReference type="AlphaFoldDB" id="A0A8T3VU37"/>
<evidence type="ECO:0000313" key="1">
    <source>
        <dbReference type="EMBL" id="MBE6511938.1"/>
    </source>
</evidence>
<organism evidence="1 2">
    <name type="scientific">Methanobrevibacter olleyae</name>
    <dbReference type="NCBI Taxonomy" id="294671"/>
    <lineage>
        <taxon>Archaea</taxon>
        <taxon>Methanobacteriati</taxon>
        <taxon>Methanobacteriota</taxon>
        <taxon>Methanomada group</taxon>
        <taxon>Methanobacteria</taxon>
        <taxon>Methanobacteriales</taxon>
        <taxon>Methanobacteriaceae</taxon>
        <taxon>Methanobrevibacter</taxon>
    </lineage>
</organism>
<comment type="caution">
    <text evidence="1">The sequence shown here is derived from an EMBL/GenBank/DDBJ whole genome shotgun (WGS) entry which is preliminary data.</text>
</comment>
<protein>
    <submittedName>
        <fullName evidence="1">Uncharacterized protein</fullName>
    </submittedName>
</protein>
<sequence length="212" mass="24295">MIVVTTPMCRQIVEWAGLNDFKVNRFPDEEEGDFAILLSESKVKMDSVAIKINTFSQIKESIKTVSKALFEMSLIEEAIGDEKVETIFNGYKDDAEYALLDEEEFNKIRESNKNKKVKVYSEFLKDIVSDIGADVTDFTYDKNGNYEDNANDLGMDFDHLVYPDYLEEEVLKRENLESNEFKAIKILSHNNISKDPILKAESRYGALIEAMS</sequence>
<reference evidence="1" key="1">
    <citation type="submission" date="2019-04" db="EMBL/GenBank/DDBJ databases">
        <title>Evolution of Biomass-Degrading Anaerobic Consortia Revealed by Metagenomics.</title>
        <authorList>
            <person name="Peng X."/>
        </authorList>
    </citation>
    <scope>NUCLEOTIDE SEQUENCE</scope>
    <source>
        <strain evidence="1">SIG14</strain>
    </source>
</reference>
<dbReference type="EMBL" id="SUTG01000005">
    <property type="protein sequence ID" value="MBE6511938.1"/>
    <property type="molecule type" value="Genomic_DNA"/>
</dbReference>
<name>A0A8T3VU37_METOL</name>